<dbReference type="PANTHER" id="PTHR30093">
    <property type="entry name" value="GENERAL SECRETION PATHWAY PROTEIN G"/>
    <property type="match status" value="1"/>
</dbReference>
<dbReference type="Pfam" id="PF07596">
    <property type="entry name" value="SBP_bac_10"/>
    <property type="match status" value="1"/>
</dbReference>
<dbReference type="KEGG" id="pbor:BSF38_01232"/>
<accession>A0A1U7CLJ5</accession>
<dbReference type="STRING" id="1387353.BSF38_01232"/>
<keyword evidence="3" id="KW-1185">Reference proteome</keyword>
<proteinExistence type="predicted"/>
<reference evidence="3" key="1">
    <citation type="submission" date="2016-12" db="EMBL/GenBank/DDBJ databases">
        <title>Comparative genomics of four Isosphaeraceae planctomycetes: a common pool of plasmids and glycoside hydrolase genes.</title>
        <authorList>
            <person name="Ivanova A."/>
        </authorList>
    </citation>
    <scope>NUCLEOTIDE SEQUENCE [LARGE SCALE GENOMIC DNA]</scope>
    <source>
        <strain evidence="3">PX4</strain>
    </source>
</reference>
<dbReference type="PROSITE" id="PS00409">
    <property type="entry name" value="PROKAR_NTER_METHYL"/>
    <property type="match status" value="1"/>
</dbReference>
<dbReference type="Pfam" id="PF07963">
    <property type="entry name" value="N_methyl"/>
    <property type="match status" value="1"/>
</dbReference>
<dbReference type="SUPFAM" id="SSF54523">
    <property type="entry name" value="Pili subunits"/>
    <property type="match status" value="1"/>
</dbReference>
<dbReference type="EMBL" id="CP019082">
    <property type="protein sequence ID" value="APW59778.1"/>
    <property type="molecule type" value="Genomic_DNA"/>
</dbReference>
<gene>
    <name evidence="2" type="primary">xcpT_4</name>
    <name evidence="2" type="ORF">BSF38_01232</name>
</gene>
<evidence type="ECO:0000259" key="1">
    <source>
        <dbReference type="Pfam" id="PF07596"/>
    </source>
</evidence>
<dbReference type="AlphaFoldDB" id="A0A1U7CLJ5"/>
<dbReference type="InterPro" id="IPR012902">
    <property type="entry name" value="N_methyl_site"/>
</dbReference>
<dbReference type="Proteomes" id="UP000186309">
    <property type="component" value="Chromosome"/>
</dbReference>
<dbReference type="NCBIfam" id="TIGR02532">
    <property type="entry name" value="IV_pilin_GFxxxE"/>
    <property type="match status" value="1"/>
</dbReference>
<dbReference type="Gene3D" id="3.30.700.10">
    <property type="entry name" value="Glycoprotein, Type 4 Pilin"/>
    <property type="match status" value="1"/>
</dbReference>
<dbReference type="RefSeq" id="WP_076343964.1">
    <property type="nucleotide sequence ID" value="NZ_CP019082.1"/>
</dbReference>
<name>A0A1U7CLJ5_9BACT</name>
<dbReference type="InterPro" id="IPR011453">
    <property type="entry name" value="DUF1559"/>
</dbReference>
<dbReference type="NCBIfam" id="TIGR04294">
    <property type="entry name" value="pre_pil_HX9DG"/>
    <property type="match status" value="1"/>
</dbReference>
<evidence type="ECO:0000313" key="2">
    <source>
        <dbReference type="EMBL" id="APW59778.1"/>
    </source>
</evidence>
<dbReference type="PANTHER" id="PTHR30093:SF2">
    <property type="entry name" value="TYPE II SECRETION SYSTEM PROTEIN H"/>
    <property type="match status" value="1"/>
</dbReference>
<protein>
    <submittedName>
        <fullName evidence="2">Type II secretion system protein G</fullName>
    </submittedName>
</protein>
<evidence type="ECO:0000313" key="3">
    <source>
        <dbReference type="Proteomes" id="UP000186309"/>
    </source>
</evidence>
<feature type="domain" description="DUF1559" evidence="1">
    <location>
        <begin position="32"/>
        <end position="355"/>
    </location>
</feature>
<sequence>MRAREKGFTLIELLVVIAIIAVLIALLLPAVQAAREAARRIQCTNNLKQIGLAMHNYHQTNNVFPMAASKNCNSDPPTSCPGYADWRGWSALASALPFVEQAPLYNAINFNFAEEIHDTVVQPMNSTVVRTVVSSFLCPTDPNAAIQNTNNYHACYGTTSEWPTGPNNGSGSMQNADGMGSTGMFAVWLSYGIQNATDGTSNTVLFAEALVGDNKGNESNRGVGTSSPGGKYRGNGVVTGNVVASYYQDDFNSSPAASAAFMAGLNDCLTEWNNPASVKITSHRGYRWASASEGSIFNVGQTPNDKQFPFNVCRPQGNPSQSDNGSISLPATSMHPGGVNTLFTDGSVKFIKESISRPTWWSLGTRGGGEVVSADAY</sequence>
<dbReference type="InterPro" id="IPR027558">
    <property type="entry name" value="Pre_pil_HX9DG_C"/>
</dbReference>
<dbReference type="InterPro" id="IPR045584">
    <property type="entry name" value="Pilin-like"/>
</dbReference>
<dbReference type="OrthoDB" id="210498at2"/>
<organism evidence="2 3">
    <name type="scientific">Paludisphaera borealis</name>
    <dbReference type="NCBI Taxonomy" id="1387353"/>
    <lineage>
        <taxon>Bacteria</taxon>
        <taxon>Pseudomonadati</taxon>
        <taxon>Planctomycetota</taxon>
        <taxon>Planctomycetia</taxon>
        <taxon>Isosphaerales</taxon>
        <taxon>Isosphaeraceae</taxon>
        <taxon>Paludisphaera</taxon>
    </lineage>
</organism>